<accession>A0A1I1GXR2</accession>
<evidence type="ECO:0000256" key="3">
    <source>
        <dbReference type="ARBA" id="ARBA00022741"/>
    </source>
</evidence>
<gene>
    <name evidence="6" type="ORF">SAMN02982929_02801</name>
    <name evidence="7" type="ORF">SAMN05216506_10140</name>
</gene>
<dbReference type="Gene3D" id="3.40.50.300">
    <property type="entry name" value="P-loop containing nucleotide triphosphate hydrolases"/>
    <property type="match status" value="1"/>
</dbReference>
<dbReference type="PROSITE" id="PS00211">
    <property type="entry name" value="ABC_TRANSPORTER_1"/>
    <property type="match status" value="1"/>
</dbReference>
<evidence type="ECO:0000313" key="7">
    <source>
        <dbReference type="EMBL" id="SFC13770.1"/>
    </source>
</evidence>
<evidence type="ECO:0000259" key="5">
    <source>
        <dbReference type="PROSITE" id="PS50893"/>
    </source>
</evidence>
<dbReference type="InterPro" id="IPR050153">
    <property type="entry name" value="Metal_Ion_Import_ABC"/>
</dbReference>
<keyword evidence="4 6" id="KW-0067">ATP-binding</keyword>
<dbReference type="SMART" id="SM00382">
    <property type="entry name" value="AAA"/>
    <property type="match status" value="1"/>
</dbReference>
<keyword evidence="2" id="KW-0813">Transport</keyword>
<dbReference type="Proteomes" id="UP000236729">
    <property type="component" value="Unassembled WGS sequence"/>
</dbReference>
<reference evidence="6" key="1">
    <citation type="submission" date="2016-10" db="EMBL/GenBank/DDBJ databases">
        <authorList>
            <person name="de Groot N.N."/>
        </authorList>
    </citation>
    <scope>NUCLEOTIDE SEQUENCE [LARGE SCALE GENOMIC DNA]</scope>
    <source>
        <strain evidence="6">ATCC 20501</strain>
    </source>
</reference>
<dbReference type="InterPro" id="IPR003593">
    <property type="entry name" value="AAA+_ATPase"/>
</dbReference>
<evidence type="ECO:0000256" key="1">
    <source>
        <dbReference type="ARBA" id="ARBA00005417"/>
    </source>
</evidence>
<reference evidence="8 9" key="2">
    <citation type="submission" date="2016-10" db="EMBL/GenBank/DDBJ databases">
        <authorList>
            <person name="Varghese N."/>
            <person name="Submissions S."/>
        </authorList>
    </citation>
    <scope>NUCLEOTIDE SEQUENCE [LARGE SCALE GENOMIC DNA]</scope>
    <source>
        <strain evidence="9">ATCC 20501</strain>
        <strain evidence="7 8">CGMCC 4.3529</strain>
    </source>
</reference>
<proteinExistence type="inferred from homology"/>
<dbReference type="EMBL" id="FOME01000001">
    <property type="protein sequence ID" value="SFC13770.1"/>
    <property type="molecule type" value="Genomic_DNA"/>
</dbReference>
<accession>A0A1H6BTA9</accession>
<sequence length="250" mass="26960">MNLAISAHRVTVHYGETLALDDVSVDIAPGRICGLLGMNGSGKSTLFKALMGLVRPDSGDIRLLDRDQRQARRDGLIAYVPQSEAVDWTFPVTVADVVMMGRYGHLGLTRRPKQRDKAAVRAALERVGLTELAGNPIGALSGGQRKRAFVARGIAQEAQLLFLDEPFAGVDRKSEAMISDLLRALRAEGRTVVISTHDLASVPALCDEAVLLQQRVIAHGPLDEVLSPDTLARTFGVDTAVARSSTQETR</sequence>
<dbReference type="Pfam" id="PF00005">
    <property type="entry name" value="ABC_tran"/>
    <property type="match status" value="1"/>
</dbReference>
<evidence type="ECO:0000313" key="6">
    <source>
        <dbReference type="EMBL" id="SEG63456.1"/>
    </source>
</evidence>
<protein>
    <submittedName>
        <fullName evidence="6">Manganese transport system ATP-binding protein</fullName>
    </submittedName>
</protein>
<dbReference type="AlphaFoldDB" id="A0A1H6BTA9"/>
<keyword evidence="3" id="KW-0547">Nucleotide-binding</keyword>
<evidence type="ECO:0000313" key="8">
    <source>
        <dbReference type="Proteomes" id="UP000199690"/>
    </source>
</evidence>
<dbReference type="InterPro" id="IPR017871">
    <property type="entry name" value="ABC_transporter-like_CS"/>
</dbReference>
<dbReference type="RefSeq" id="WP_093344578.1">
    <property type="nucleotide sequence ID" value="NZ_FNVB01000004.1"/>
</dbReference>
<evidence type="ECO:0000256" key="2">
    <source>
        <dbReference type="ARBA" id="ARBA00022448"/>
    </source>
</evidence>
<evidence type="ECO:0000256" key="4">
    <source>
        <dbReference type="ARBA" id="ARBA00022840"/>
    </source>
</evidence>
<dbReference type="SMR" id="A0A1H6BTA9"/>
<feature type="domain" description="ABC transporter" evidence="5">
    <location>
        <begin position="5"/>
        <end position="239"/>
    </location>
</feature>
<dbReference type="GO" id="GO:0016887">
    <property type="term" value="F:ATP hydrolysis activity"/>
    <property type="evidence" value="ECO:0007669"/>
    <property type="project" value="InterPro"/>
</dbReference>
<dbReference type="PANTHER" id="PTHR42734">
    <property type="entry name" value="METAL TRANSPORT SYSTEM ATP-BINDING PROTEIN TM_0124-RELATED"/>
    <property type="match status" value="1"/>
</dbReference>
<dbReference type="FunFam" id="3.40.50.300:FF:000134">
    <property type="entry name" value="Iron-enterobactin ABC transporter ATP-binding protein"/>
    <property type="match status" value="1"/>
</dbReference>
<dbReference type="EMBL" id="FNVB01000004">
    <property type="protein sequence ID" value="SEG63456.1"/>
    <property type="molecule type" value="Genomic_DNA"/>
</dbReference>
<evidence type="ECO:0000313" key="9">
    <source>
        <dbReference type="Proteomes" id="UP000236729"/>
    </source>
</evidence>
<dbReference type="SUPFAM" id="SSF52540">
    <property type="entry name" value="P-loop containing nucleoside triphosphate hydrolases"/>
    <property type="match status" value="1"/>
</dbReference>
<dbReference type="Proteomes" id="UP000199690">
    <property type="component" value="Unassembled WGS sequence"/>
</dbReference>
<dbReference type="CDD" id="cd03235">
    <property type="entry name" value="ABC_Metallic_Cations"/>
    <property type="match status" value="1"/>
</dbReference>
<dbReference type="GO" id="GO:0005524">
    <property type="term" value="F:ATP binding"/>
    <property type="evidence" value="ECO:0007669"/>
    <property type="project" value="UniProtKB-KW"/>
</dbReference>
<dbReference type="InterPro" id="IPR027417">
    <property type="entry name" value="P-loop_NTPase"/>
</dbReference>
<organism evidence="6 9">
    <name type="scientific">Saccharopolyspora kobensis</name>
    <dbReference type="NCBI Taxonomy" id="146035"/>
    <lineage>
        <taxon>Bacteria</taxon>
        <taxon>Bacillati</taxon>
        <taxon>Actinomycetota</taxon>
        <taxon>Actinomycetes</taxon>
        <taxon>Pseudonocardiales</taxon>
        <taxon>Pseudonocardiaceae</taxon>
        <taxon>Saccharopolyspora</taxon>
    </lineage>
</organism>
<comment type="similarity">
    <text evidence="1">Belongs to the ABC transporter superfamily.</text>
</comment>
<dbReference type="InterPro" id="IPR003439">
    <property type="entry name" value="ABC_transporter-like_ATP-bd"/>
</dbReference>
<dbReference type="PANTHER" id="PTHR42734:SF5">
    <property type="entry name" value="IRON TRANSPORT SYSTEM ATP-BINDING PROTEIN HI_0361-RELATED"/>
    <property type="match status" value="1"/>
</dbReference>
<name>A0A1H6BTA9_9PSEU</name>
<dbReference type="PROSITE" id="PS50893">
    <property type="entry name" value="ABC_TRANSPORTER_2"/>
    <property type="match status" value="1"/>
</dbReference>
<keyword evidence="8" id="KW-1185">Reference proteome</keyword>